<dbReference type="GO" id="GO:0003676">
    <property type="term" value="F:nucleic acid binding"/>
    <property type="evidence" value="ECO:0007669"/>
    <property type="project" value="InterPro"/>
</dbReference>
<keyword evidence="3" id="KW-1185">Reference proteome</keyword>
<dbReference type="PANTHER" id="PTHR37984">
    <property type="entry name" value="PROTEIN CBG26694"/>
    <property type="match status" value="1"/>
</dbReference>
<dbReference type="SUPFAM" id="SSF53098">
    <property type="entry name" value="Ribonuclease H-like"/>
    <property type="match status" value="1"/>
</dbReference>
<evidence type="ECO:0000313" key="2">
    <source>
        <dbReference type="EMBL" id="KAJ1216863.1"/>
    </source>
</evidence>
<feature type="domain" description="Integrase catalytic" evidence="1">
    <location>
        <begin position="67"/>
        <end position="161"/>
    </location>
</feature>
<dbReference type="Proteomes" id="UP001066276">
    <property type="component" value="Chromosome 1_1"/>
</dbReference>
<proteinExistence type="predicted"/>
<dbReference type="PROSITE" id="PS50994">
    <property type="entry name" value="INTEGRASE"/>
    <property type="match status" value="1"/>
</dbReference>
<sequence length="161" mass="17902">MSPTCTPSSLRHCAVLLAYGAHQGVVKSKNWLGSKVGFPSLDQQVEEVFCQASRQPDPPVLVIIEDGPTTPWQRVSADFGSLPDGSHLLIVMEDYSWYPEVETVSITSAGQVIPKVEKMMATHGHGLFGEIHTDNEPLFTSHDWAELLQSQNRKHQRPTPW</sequence>
<dbReference type="InterPro" id="IPR036397">
    <property type="entry name" value="RNaseH_sf"/>
</dbReference>
<organism evidence="2 3">
    <name type="scientific">Pleurodeles waltl</name>
    <name type="common">Iberian ribbed newt</name>
    <dbReference type="NCBI Taxonomy" id="8319"/>
    <lineage>
        <taxon>Eukaryota</taxon>
        <taxon>Metazoa</taxon>
        <taxon>Chordata</taxon>
        <taxon>Craniata</taxon>
        <taxon>Vertebrata</taxon>
        <taxon>Euteleostomi</taxon>
        <taxon>Amphibia</taxon>
        <taxon>Batrachia</taxon>
        <taxon>Caudata</taxon>
        <taxon>Salamandroidea</taxon>
        <taxon>Salamandridae</taxon>
        <taxon>Pleurodelinae</taxon>
        <taxon>Pleurodeles</taxon>
    </lineage>
</organism>
<evidence type="ECO:0000259" key="1">
    <source>
        <dbReference type="PROSITE" id="PS50994"/>
    </source>
</evidence>
<accession>A0AAV7WWM8</accession>
<dbReference type="InterPro" id="IPR001584">
    <property type="entry name" value="Integrase_cat-core"/>
</dbReference>
<evidence type="ECO:0000313" key="3">
    <source>
        <dbReference type="Proteomes" id="UP001066276"/>
    </source>
</evidence>
<dbReference type="GO" id="GO:0015074">
    <property type="term" value="P:DNA integration"/>
    <property type="evidence" value="ECO:0007669"/>
    <property type="project" value="InterPro"/>
</dbReference>
<dbReference type="InterPro" id="IPR012337">
    <property type="entry name" value="RNaseH-like_sf"/>
</dbReference>
<dbReference type="InterPro" id="IPR050951">
    <property type="entry name" value="Retrovirus_Pol_polyprotein"/>
</dbReference>
<reference evidence="2" key="1">
    <citation type="journal article" date="2022" name="bioRxiv">
        <title>Sequencing and chromosome-scale assembly of the giantPleurodeles waltlgenome.</title>
        <authorList>
            <person name="Brown T."/>
            <person name="Elewa A."/>
            <person name="Iarovenko S."/>
            <person name="Subramanian E."/>
            <person name="Araus A.J."/>
            <person name="Petzold A."/>
            <person name="Susuki M."/>
            <person name="Suzuki K.-i.T."/>
            <person name="Hayashi T."/>
            <person name="Toyoda A."/>
            <person name="Oliveira C."/>
            <person name="Osipova E."/>
            <person name="Leigh N.D."/>
            <person name="Simon A."/>
            <person name="Yun M.H."/>
        </authorList>
    </citation>
    <scope>NUCLEOTIDE SEQUENCE</scope>
    <source>
        <strain evidence="2">20211129_DDA</strain>
        <tissue evidence="2">Liver</tissue>
    </source>
</reference>
<dbReference type="PANTHER" id="PTHR37984:SF5">
    <property type="entry name" value="PROTEIN NYNRIN-LIKE"/>
    <property type="match status" value="1"/>
</dbReference>
<comment type="caution">
    <text evidence="2">The sequence shown here is derived from an EMBL/GenBank/DDBJ whole genome shotgun (WGS) entry which is preliminary data.</text>
</comment>
<protein>
    <recommendedName>
        <fullName evidence="1">Integrase catalytic domain-containing protein</fullName>
    </recommendedName>
</protein>
<dbReference type="Gene3D" id="3.30.420.10">
    <property type="entry name" value="Ribonuclease H-like superfamily/Ribonuclease H"/>
    <property type="match status" value="1"/>
</dbReference>
<dbReference type="AlphaFoldDB" id="A0AAV7WWM8"/>
<name>A0AAV7WWM8_PLEWA</name>
<dbReference type="EMBL" id="JANPWB010000001">
    <property type="protein sequence ID" value="KAJ1216863.1"/>
    <property type="molecule type" value="Genomic_DNA"/>
</dbReference>
<gene>
    <name evidence="2" type="ORF">NDU88_004462</name>
</gene>